<accession>A0A914UQ22</accession>
<keyword evidence="1" id="KW-0732">Signal</keyword>
<organism evidence="2 3">
    <name type="scientific">Plectus sambesii</name>
    <dbReference type="NCBI Taxonomy" id="2011161"/>
    <lineage>
        <taxon>Eukaryota</taxon>
        <taxon>Metazoa</taxon>
        <taxon>Ecdysozoa</taxon>
        <taxon>Nematoda</taxon>
        <taxon>Chromadorea</taxon>
        <taxon>Plectida</taxon>
        <taxon>Plectina</taxon>
        <taxon>Plectoidea</taxon>
        <taxon>Plectidae</taxon>
        <taxon>Plectus</taxon>
    </lineage>
</organism>
<feature type="signal peptide" evidence="1">
    <location>
        <begin position="1"/>
        <end position="24"/>
    </location>
</feature>
<sequence>MSRVWTTAVNFMALAAWRAANTEAADKKDTWAGGLPPGM</sequence>
<dbReference type="WBParaSite" id="PSAMB.scaffold11627size3231.g34292.t1">
    <property type="protein sequence ID" value="PSAMB.scaffold11627size3231.g34292.t1"/>
    <property type="gene ID" value="PSAMB.scaffold11627size3231.g34292"/>
</dbReference>
<protein>
    <submittedName>
        <fullName evidence="3">Uncharacterized protein</fullName>
    </submittedName>
</protein>
<evidence type="ECO:0000256" key="1">
    <source>
        <dbReference type="SAM" id="SignalP"/>
    </source>
</evidence>
<evidence type="ECO:0000313" key="3">
    <source>
        <dbReference type="WBParaSite" id="PSAMB.scaffold11627size3231.g34292.t1"/>
    </source>
</evidence>
<reference evidence="3" key="1">
    <citation type="submission" date="2022-11" db="UniProtKB">
        <authorList>
            <consortium name="WormBaseParasite"/>
        </authorList>
    </citation>
    <scope>IDENTIFICATION</scope>
</reference>
<feature type="chain" id="PRO_5037505626" evidence="1">
    <location>
        <begin position="25"/>
        <end position="39"/>
    </location>
</feature>
<dbReference type="Proteomes" id="UP000887566">
    <property type="component" value="Unplaced"/>
</dbReference>
<name>A0A914UQ22_9BILA</name>
<evidence type="ECO:0000313" key="2">
    <source>
        <dbReference type="Proteomes" id="UP000887566"/>
    </source>
</evidence>
<proteinExistence type="predicted"/>
<dbReference type="AlphaFoldDB" id="A0A914UQ22"/>
<keyword evidence="2" id="KW-1185">Reference proteome</keyword>